<dbReference type="PROSITE" id="PS51257">
    <property type="entry name" value="PROKAR_LIPOPROTEIN"/>
    <property type="match status" value="1"/>
</dbReference>
<dbReference type="InterPro" id="IPR008160">
    <property type="entry name" value="Collagen"/>
</dbReference>
<dbReference type="Proteomes" id="UP000230423">
    <property type="component" value="Unassembled WGS sequence"/>
</dbReference>
<feature type="compositionally biased region" description="Low complexity" evidence="2">
    <location>
        <begin position="206"/>
        <end position="223"/>
    </location>
</feature>
<sequence length="587" mass="62113">MFEEKLIVGVASACSTLTIVACLIVVPSLYNTINEIHDEVLESVSVFRVETDSAWSQMMDFQVTVAPPSKPRENPFGSIFRSKRQAGLPSFCQCTPPRATCPPGPPGPPGRPGAPGRAGGPGNDGGPGPAGPPGDAGTPGNPGSDGQPGEPGRDGTSGSGTPGPPGPAGAIGAPGNAGGPGNAGAPGRAGGPGPAGQPGGRGQPGTNGQPGRRGNPAGPGGDAAYCPCPPRYAASARARKAPRTPSTQSSAPRLDLSKESSAKKPERYEIDRSQESAFHKPVQHIPGIASGMESVAIDTAVKIVDRREQIKDHEGGLSCATYFLCLPRELPIEFADLEYVDACCNEKVEAKSALVTYVRGLLDHIKRSYREQQVAPQLRGFFPILISEPKAGRSPGDRSENGVEKIRKNKSGFYVVLIPLHPTNQRNSGAIAVALLFRDNVSTVNRVSDRIIAVRVHSMDGYWATLSVYETQTGCSKSEMDEFYLSLYDAVRSISQGDYFIIANNLMLTLAPDDHTAIYGEMVTKGTCGWKKQSVDRKYYGWGDVIIGMTGSRLRTLFPPRQQSRLLLFSMAANQRTGFPSCAGALE</sequence>
<evidence type="ECO:0000313" key="5">
    <source>
        <dbReference type="Proteomes" id="UP000230423"/>
    </source>
</evidence>
<dbReference type="InterPro" id="IPR002486">
    <property type="entry name" value="Col_cuticle_N"/>
</dbReference>
<keyword evidence="1" id="KW-0677">Repeat</keyword>
<evidence type="ECO:0000256" key="1">
    <source>
        <dbReference type="ARBA" id="ARBA00022737"/>
    </source>
</evidence>
<evidence type="ECO:0000259" key="3">
    <source>
        <dbReference type="SMART" id="SM01088"/>
    </source>
</evidence>
<gene>
    <name evidence="4" type="ORF">TELCIR_08781</name>
</gene>
<keyword evidence="5" id="KW-1185">Reference proteome</keyword>
<reference evidence="4 5" key="1">
    <citation type="submission" date="2015-09" db="EMBL/GenBank/DDBJ databases">
        <title>Draft genome of the parasitic nematode Teladorsagia circumcincta isolate WARC Sus (inbred).</title>
        <authorList>
            <person name="Mitreva M."/>
        </authorList>
    </citation>
    <scope>NUCLEOTIDE SEQUENCE [LARGE SCALE GENOMIC DNA]</scope>
    <source>
        <strain evidence="4 5">S</strain>
    </source>
</reference>
<proteinExistence type="predicted"/>
<feature type="compositionally biased region" description="Pro residues" evidence="2">
    <location>
        <begin position="99"/>
        <end position="112"/>
    </location>
</feature>
<feature type="region of interest" description="Disordered" evidence="2">
    <location>
        <begin position="236"/>
        <end position="276"/>
    </location>
</feature>
<feature type="non-terminal residue" evidence="4">
    <location>
        <position position="587"/>
    </location>
</feature>
<dbReference type="PANTHER" id="PTHR24637">
    <property type="entry name" value="COLLAGEN"/>
    <property type="match status" value="1"/>
</dbReference>
<name>A0A2G9UGM9_TELCI</name>
<dbReference type="OrthoDB" id="5875171at2759"/>
<feature type="domain" description="Nematode cuticle collagen N-terminal" evidence="3">
    <location>
        <begin position="8"/>
        <end position="58"/>
    </location>
</feature>
<dbReference type="GO" id="GO:0005581">
    <property type="term" value="C:collagen trimer"/>
    <property type="evidence" value="ECO:0007669"/>
    <property type="project" value="UniProtKB-KW"/>
</dbReference>
<dbReference type="GO" id="GO:0042302">
    <property type="term" value="F:structural constituent of cuticle"/>
    <property type="evidence" value="ECO:0007669"/>
    <property type="project" value="InterPro"/>
</dbReference>
<evidence type="ECO:0000313" key="4">
    <source>
        <dbReference type="EMBL" id="PIO69391.1"/>
    </source>
</evidence>
<feature type="compositionally biased region" description="Gly residues" evidence="2">
    <location>
        <begin position="175"/>
        <end position="205"/>
    </location>
</feature>
<dbReference type="Pfam" id="PF01391">
    <property type="entry name" value="Collagen"/>
    <property type="match status" value="1"/>
</dbReference>
<dbReference type="Pfam" id="PF01484">
    <property type="entry name" value="Col_cuticle_N"/>
    <property type="match status" value="1"/>
</dbReference>
<keyword evidence="4" id="KW-0176">Collagen</keyword>
<dbReference type="SMART" id="SM01088">
    <property type="entry name" value="Col_cuticle_N"/>
    <property type="match status" value="1"/>
</dbReference>
<protein>
    <submittedName>
        <fullName evidence="4">Nematode cuticle collagen domain protein</fullName>
    </submittedName>
</protein>
<accession>A0A2G9UGM9</accession>
<feature type="compositionally biased region" description="Gly residues" evidence="2">
    <location>
        <begin position="116"/>
        <end position="128"/>
    </location>
</feature>
<evidence type="ECO:0000256" key="2">
    <source>
        <dbReference type="SAM" id="MobiDB-lite"/>
    </source>
</evidence>
<feature type="region of interest" description="Disordered" evidence="2">
    <location>
        <begin position="97"/>
        <end position="223"/>
    </location>
</feature>
<dbReference type="PANTHER" id="PTHR24637:SF194">
    <property type="entry name" value="CUTICLE COLLAGEN 10-RELATED"/>
    <property type="match status" value="1"/>
</dbReference>
<organism evidence="4 5">
    <name type="scientific">Teladorsagia circumcincta</name>
    <name type="common">Brown stomach worm</name>
    <name type="synonym">Ostertagia circumcincta</name>
    <dbReference type="NCBI Taxonomy" id="45464"/>
    <lineage>
        <taxon>Eukaryota</taxon>
        <taxon>Metazoa</taxon>
        <taxon>Ecdysozoa</taxon>
        <taxon>Nematoda</taxon>
        <taxon>Chromadorea</taxon>
        <taxon>Rhabditida</taxon>
        <taxon>Rhabditina</taxon>
        <taxon>Rhabditomorpha</taxon>
        <taxon>Strongyloidea</taxon>
        <taxon>Trichostrongylidae</taxon>
        <taxon>Teladorsagia</taxon>
    </lineage>
</organism>
<dbReference type="AlphaFoldDB" id="A0A2G9UGM9"/>
<feature type="compositionally biased region" description="Basic and acidic residues" evidence="2">
    <location>
        <begin position="255"/>
        <end position="276"/>
    </location>
</feature>
<dbReference type="EMBL" id="KZ346672">
    <property type="protein sequence ID" value="PIO69391.1"/>
    <property type="molecule type" value="Genomic_DNA"/>
</dbReference>
<feature type="compositionally biased region" description="Low complexity" evidence="2">
    <location>
        <begin position="133"/>
        <end position="142"/>
    </location>
</feature>